<evidence type="ECO:0000256" key="5">
    <source>
        <dbReference type="ARBA" id="ARBA00022618"/>
    </source>
</evidence>
<dbReference type="InterPro" id="IPR013221">
    <property type="entry name" value="Mur_ligase_cen"/>
</dbReference>
<dbReference type="InterPro" id="IPR005762">
    <property type="entry name" value="MurD"/>
</dbReference>
<evidence type="ECO:0000256" key="3">
    <source>
        <dbReference type="ARBA" id="ARBA00022490"/>
    </source>
</evidence>
<dbReference type="Proteomes" id="UP001165667">
    <property type="component" value="Unassembled WGS sequence"/>
</dbReference>
<dbReference type="RefSeq" id="WP_282587495.1">
    <property type="nucleotide sequence ID" value="NZ_JAMOIM010000021.1"/>
</dbReference>
<comment type="similarity">
    <text evidence="9">Belongs to the MurCDEF family.</text>
</comment>
<protein>
    <recommendedName>
        <fullName evidence="9 10">UDP-N-acetylmuramoylalanine--D-glutamate ligase</fullName>
        <ecNumber evidence="9 10">6.3.2.9</ecNumber>
    </recommendedName>
    <alternativeName>
        <fullName evidence="9">D-glutamic acid-adding enzyme</fullName>
    </alternativeName>
    <alternativeName>
        <fullName evidence="9">UDP-N-acetylmuramoyl-L-alanyl-D-glutamate synthetase</fullName>
    </alternativeName>
</protein>
<dbReference type="GO" id="GO:0005524">
    <property type="term" value="F:ATP binding"/>
    <property type="evidence" value="ECO:0007669"/>
    <property type="project" value="UniProtKB-UniRule"/>
</dbReference>
<dbReference type="GO" id="GO:0005737">
    <property type="term" value="C:cytoplasm"/>
    <property type="evidence" value="ECO:0007669"/>
    <property type="project" value="UniProtKB-SubCell"/>
</dbReference>
<keyword evidence="9 10" id="KW-0961">Cell wall biogenesis/degradation</keyword>
<evidence type="ECO:0000256" key="2">
    <source>
        <dbReference type="ARBA" id="ARBA00004752"/>
    </source>
</evidence>
<feature type="domain" description="Mur ligase central" evidence="12">
    <location>
        <begin position="119"/>
        <end position="298"/>
    </location>
</feature>
<keyword evidence="14" id="KW-1185">Reference proteome</keyword>
<accession>A0AA42CL03</accession>
<dbReference type="InterPro" id="IPR036615">
    <property type="entry name" value="Mur_ligase_C_dom_sf"/>
</dbReference>
<dbReference type="Gene3D" id="3.40.1190.10">
    <property type="entry name" value="Mur-like, catalytic domain"/>
    <property type="match status" value="1"/>
</dbReference>
<evidence type="ECO:0000259" key="11">
    <source>
        <dbReference type="Pfam" id="PF02875"/>
    </source>
</evidence>
<evidence type="ECO:0000256" key="9">
    <source>
        <dbReference type="HAMAP-Rule" id="MF_00639"/>
    </source>
</evidence>
<organism evidence="13 14">
    <name type="scientific">Lichenifustis flavocetrariae</name>
    <dbReference type="NCBI Taxonomy" id="2949735"/>
    <lineage>
        <taxon>Bacteria</taxon>
        <taxon>Pseudomonadati</taxon>
        <taxon>Pseudomonadota</taxon>
        <taxon>Alphaproteobacteria</taxon>
        <taxon>Hyphomicrobiales</taxon>
        <taxon>Lichenihabitantaceae</taxon>
        <taxon>Lichenifustis</taxon>
    </lineage>
</organism>
<feature type="domain" description="Mur ligase C-terminal" evidence="11">
    <location>
        <begin position="321"/>
        <end position="435"/>
    </location>
</feature>
<dbReference type="GO" id="GO:0009252">
    <property type="term" value="P:peptidoglycan biosynthetic process"/>
    <property type="evidence" value="ECO:0007669"/>
    <property type="project" value="UniProtKB-UniRule"/>
</dbReference>
<comment type="caution">
    <text evidence="13">The sequence shown here is derived from an EMBL/GenBank/DDBJ whole genome shotgun (WGS) entry which is preliminary data.</text>
</comment>
<keyword evidence="3 9" id="KW-0963">Cytoplasm</keyword>
<dbReference type="EMBL" id="JAMOIM010000021">
    <property type="protein sequence ID" value="MCW6511119.1"/>
    <property type="molecule type" value="Genomic_DNA"/>
</dbReference>
<dbReference type="Pfam" id="PF08245">
    <property type="entry name" value="Mur_ligase_M"/>
    <property type="match status" value="1"/>
</dbReference>
<proteinExistence type="inferred from homology"/>
<keyword evidence="6 9" id="KW-0547">Nucleotide-binding</keyword>
<feature type="binding site" evidence="9">
    <location>
        <begin position="121"/>
        <end position="127"/>
    </location>
    <ligand>
        <name>ATP</name>
        <dbReference type="ChEBI" id="CHEBI:30616"/>
    </ligand>
</feature>
<keyword evidence="8 9" id="KW-0131">Cell cycle</keyword>
<keyword evidence="7 9" id="KW-0067">ATP-binding</keyword>
<dbReference type="InterPro" id="IPR018109">
    <property type="entry name" value="Folylpolyglutamate_synth_CS"/>
</dbReference>
<dbReference type="GO" id="GO:0008764">
    <property type="term" value="F:UDP-N-acetylmuramoylalanine-D-glutamate ligase activity"/>
    <property type="evidence" value="ECO:0007669"/>
    <property type="project" value="UniProtKB-UniRule"/>
</dbReference>
<dbReference type="GO" id="GO:0051301">
    <property type="term" value="P:cell division"/>
    <property type="evidence" value="ECO:0007669"/>
    <property type="project" value="UniProtKB-KW"/>
</dbReference>
<dbReference type="SUPFAM" id="SSF51984">
    <property type="entry name" value="MurCD N-terminal domain"/>
    <property type="match status" value="1"/>
</dbReference>
<comment type="subcellular location">
    <subcellularLocation>
        <location evidence="1 9 10">Cytoplasm</location>
    </subcellularLocation>
</comment>
<evidence type="ECO:0000256" key="7">
    <source>
        <dbReference type="ARBA" id="ARBA00022840"/>
    </source>
</evidence>
<dbReference type="Gene3D" id="3.90.190.20">
    <property type="entry name" value="Mur ligase, C-terminal domain"/>
    <property type="match status" value="1"/>
</dbReference>
<sequence>MIPVSCFAGKHVALFGLGGSGFATAEALRAGGARVAVWDDNEAARGRAAAAGHDVVDLAQADWSAYAALVLSPGVPLTHPEPHWTVKQARAARIEIIGDIELFCRERARIAPGAPFFAITGTNGKSTTTTLLAHLLRWLGRNVEMGGNIGTPILALQPPSPDRWHVIELSTFQIDLTPSLRPSVGILLNLTPDHIDRHGSMENYAAIKERLVARADRSIIAIDDPYCAAIADRLAARGQSVTRVATVARDISDGLTLDGTRIMLHVGGRTPYPLADLTGISSLRGRHNGQNAAAAIAALSPHSEIDAHLQAGLVAFLGLAHRMEQVGQRGRVLFVNDSKATNADAAEQSLKAFRSIHWIVGGVAKEGGLTPLAPFFGNVAKAYLIGKSEDEFAAALDGRLPYVRCGTLKVAIQAAASDAAQSEADEPVVLLAPACASYDQFRNFEERGDRFRALVTALPNEAPA</sequence>
<keyword evidence="4 9" id="KW-0436">Ligase</keyword>
<evidence type="ECO:0000256" key="10">
    <source>
        <dbReference type="RuleBase" id="RU003664"/>
    </source>
</evidence>
<dbReference type="Gene3D" id="3.40.50.720">
    <property type="entry name" value="NAD(P)-binding Rossmann-like Domain"/>
    <property type="match status" value="1"/>
</dbReference>
<dbReference type="NCBIfam" id="TIGR01087">
    <property type="entry name" value="murD"/>
    <property type="match status" value="1"/>
</dbReference>
<comment type="function">
    <text evidence="9 10">Cell wall formation. Catalyzes the addition of glutamate to the nucleotide precursor UDP-N-acetylmuramoyl-L-alanine (UMA).</text>
</comment>
<evidence type="ECO:0000313" key="13">
    <source>
        <dbReference type="EMBL" id="MCW6511119.1"/>
    </source>
</evidence>
<dbReference type="Pfam" id="PF02875">
    <property type="entry name" value="Mur_ligase_C"/>
    <property type="match status" value="1"/>
</dbReference>
<evidence type="ECO:0000313" key="14">
    <source>
        <dbReference type="Proteomes" id="UP001165667"/>
    </source>
</evidence>
<dbReference type="Pfam" id="PF21799">
    <property type="entry name" value="MurD-like_N"/>
    <property type="match status" value="1"/>
</dbReference>
<dbReference type="PANTHER" id="PTHR43692:SF1">
    <property type="entry name" value="UDP-N-ACETYLMURAMOYLALANINE--D-GLUTAMATE LIGASE"/>
    <property type="match status" value="1"/>
</dbReference>
<dbReference type="HAMAP" id="MF_00639">
    <property type="entry name" value="MurD"/>
    <property type="match status" value="1"/>
</dbReference>
<dbReference type="InterPro" id="IPR036565">
    <property type="entry name" value="Mur-like_cat_sf"/>
</dbReference>
<keyword evidence="9 10" id="KW-0133">Cell shape</keyword>
<dbReference type="AlphaFoldDB" id="A0AA42CL03"/>
<dbReference type="SUPFAM" id="SSF53623">
    <property type="entry name" value="MurD-like peptide ligases, catalytic domain"/>
    <property type="match status" value="1"/>
</dbReference>
<comment type="pathway">
    <text evidence="2 9 10">Cell wall biogenesis; peptidoglycan biosynthesis.</text>
</comment>
<evidence type="ECO:0000256" key="1">
    <source>
        <dbReference type="ARBA" id="ARBA00004496"/>
    </source>
</evidence>
<name>A0AA42CL03_9HYPH</name>
<dbReference type="InterPro" id="IPR004101">
    <property type="entry name" value="Mur_ligase_C"/>
</dbReference>
<keyword evidence="5 9" id="KW-0132">Cell division</keyword>
<dbReference type="SUPFAM" id="SSF53244">
    <property type="entry name" value="MurD-like peptide ligases, peptide-binding domain"/>
    <property type="match status" value="1"/>
</dbReference>
<evidence type="ECO:0000256" key="6">
    <source>
        <dbReference type="ARBA" id="ARBA00022741"/>
    </source>
</evidence>
<keyword evidence="9 10" id="KW-0573">Peptidoglycan synthesis</keyword>
<dbReference type="GO" id="GO:0004326">
    <property type="term" value="F:tetrahydrofolylpolyglutamate synthase activity"/>
    <property type="evidence" value="ECO:0007669"/>
    <property type="project" value="InterPro"/>
</dbReference>
<evidence type="ECO:0000259" key="12">
    <source>
        <dbReference type="Pfam" id="PF08245"/>
    </source>
</evidence>
<dbReference type="PROSITE" id="PS01011">
    <property type="entry name" value="FOLYLPOLYGLU_SYNT_1"/>
    <property type="match status" value="1"/>
</dbReference>
<reference evidence="13" key="1">
    <citation type="submission" date="2022-05" db="EMBL/GenBank/DDBJ databases">
        <authorList>
            <person name="Pankratov T."/>
        </authorList>
    </citation>
    <scope>NUCLEOTIDE SEQUENCE</scope>
    <source>
        <strain evidence="13">BP6-180914</strain>
    </source>
</reference>
<dbReference type="EC" id="6.3.2.9" evidence="9 10"/>
<gene>
    <name evidence="9 13" type="primary">murD</name>
    <name evidence="13" type="ORF">M8523_24220</name>
</gene>
<evidence type="ECO:0000256" key="8">
    <source>
        <dbReference type="ARBA" id="ARBA00023306"/>
    </source>
</evidence>
<evidence type="ECO:0000256" key="4">
    <source>
        <dbReference type="ARBA" id="ARBA00022598"/>
    </source>
</evidence>
<dbReference type="PANTHER" id="PTHR43692">
    <property type="entry name" value="UDP-N-ACETYLMURAMOYLALANINE--D-GLUTAMATE LIGASE"/>
    <property type="match status" value="1"/>
</dbReference>
<comment type="catalytic activity">
    <reaction evidence="9 10">
        <text>UDP-N-acetyl-alpha-D-muramoyl-L-alanine + D-glutamate + ATP = UDP-N-acetyl-alpha-D-muramoyl-L-alanyl-D-glutamate + ADP + phosphate + H(+)</text>
        <dbReference type="Rhea" id="RHEA:16429"/>
        <dbReference type="ChEBI" id="CHEBI:15378"/>
        <dbReference type="ChEBI" id="CHEBI:29986"/>
        <dbReference type="ChEBI" id="CHEBI:30616"/>
        <dbReference type="ChEBI" id="CHEBI:43474"/>
        <dbReference type="ChEBI" id="CHEBI:83898"/>
        <dbReference type="ChEBI" id="CHEBI:83900"/>
        <dbReference type="ChEBI" id="CHEBI:456216"/>
        <dbReference type="EC" id="6.3.2.9"/>
    </reaction>
</comment>
<dbReference type="GO" id="GO:0008360">
    <property type="term" value="P:regulation of cell shape"/>
    <property type="evidence" value="ECO:0007669"/>
    <property type="project" value="UniProtKB-KW"/>
</dbReference>
<dbReference type="GO" id="GO:0071555">
    <property type="term" value="P:cell wall organization"/>
    <property type="evidence" value="ECO:0007669"/>
    <property type="project" value="UniProtKB-KW"/>
</dbReference>